<feature type="transmembrane region" description="Helical" evidence="2">
    <location>
        <begin position="32"/>
        <end position="51"/>
    </location>
</feature>
<feature type="region of interest" description="Disordered" evidence="1">
    <location>
        <begin position="1"/>
        <end position="23"/>
    </location>
</feature>
<dbReference type="InterPro" id="IPR025443">
    <property type="entry name" value="DUF4307"/>
</dbReference>
<protein>
    <recommendedName>
        <fullName evidence="4">DUF4307 domain-containing protein</fullName>
    </recommendedName>
</protein>
<evidence type="ECO:0000313" key="3">
    <source>
        <dbReference type="EMBL" id="CUR54313.1"/>
    </source>
</evidence>
<keyword evidence="2" id="KW-0812">Transmembrane</keyword>
<evidence type="ECO:0000256" key="1">
    <source>
        <dbReference type="SAM" id="MobiDB-lite"/>
    </source>
</evidence>
<proteinExistence type="predicted"/>
<dbReference type="AlphaFoldDB" id="A0A2P2BX69"/>
<name>A0A2P2BX69_9ZZZZ</name>
<gene>
    <name evidence="3" type="ORF">NOCA2150055</name>
</gene>
<dbReference type="Pfam" id="PF14155">
    <property type="entry name" value="DUF4307"/>
    <property type="match status" value="1"/>
</dbReference>
<dbReference type="EMBL" id="CZKA01000007">
    <property type="protein sequence ID" value="CUR54313.1"/>
    <property type="molecule type" value="Genomic_DNA"/>
</dbReference>
<sequence>MPAGQWSSAQGASTSTSDLSGRYGNGRPRGQALIVILAVLAGVSGVAWLIWVTGFHGRPLAQSGLTAYEIVDDHRATATLTVTRRNSGVVANCLLRAYAEDHTTVGELNFTLDGSDPKRVDLTKSVRTEREATSVELVGCTADGQPRPR</sequence>
<evidence type="ECO:0000256" key="2">
    <source>
        <dbReference type="SAM" id="Phobius"/>
    </source>
</evidence>
<accession>A0A2P2BX69</accession>
<feature type="compositionally biased region" description="Polar residues" evidence="1">
    <location>
        <begin position="1"/>
        <end position="19"/>
    </location>
</feature>
<organism evidence="3">
    <name type="scientific">metagenome</name>
    <dbReference type="NCBI Taxonomy" id="256318"/>
    <lineage>
        <taxon>unclassified sequences</taxon>
        <taxon>metagenomes</taxon>
    </lineage>
</organism>
<reference evidence="3" key="1">
    <citation type="submission" date="2015-08" db="EMBL/GenBank/DDBJ databases">
        <authorList>
            <person name="Babu N.S."/>
            <person name="Beckwith C.J."/>
            <person name="Beseler K.G."/>
            <person name="Brison A."/>
            <person name="Carone J.V."/>
            <person name="Caskin T.P."/>
            <person name="Diamond M."/>
            <person name="Durham M.E."/>
            <person name="Foxe J.M."/>
            <person name="Go M."/>
            <person name="Henderson B.A."/>
            <person name="Jones I.B."/>
            <person name="McGettigan J.A."/>
            <person name="Micheletti S.J."/>
            <person name="Nasrallah M.E."/>
            <person name="Ortiz D."/>
            <person name="Piller C.R."/>
            <person name="Privatt S.R."/>
            <person name="Schneider S.L."/>
            <person name="Sharp S."/>
            <person name="Smith T.C."/>
            <person name="Stanton J.D."/>
            <person name="Ullery H.E."/>
            <person name="Wilson R.J."/>
            <person name="Serrano M.G."/>
            <person name="Buck G."/>
            <person name="Lee V."/>
            <person name="Wang Y."/>
            <person name="Carvalho R."/>
            <person name="Voegtly L."/>
            <person name="Shi R."/>
            <person name="Duckworth R."/>
            <person name="Johnson A."/>
            <person name="Loviza R."/>
            <person name="Walstead R."/>
            <person name="Shah Z."/>
            <person name="Kiflezghi M."/>
            <person name="Wade K."/>
            <person name="Ball S.L."/>
            <person name="Bradley K.W."/>
            <person name="Asai D.J."/>
            <person name="Bowman C.A."/>
            <person name="Russell D.A."/>
            <person name="Pope W.H."/>
            <person name="Jacobs-Sera D."/>
            <person name="Hendrix R.W."/>
            <person name="Hatfull G.F."/>
        </authorList>
    </citation>
    <scope>NUCLEOTIDE SEQUENCE</scope>
</reference>
<keyword evidence="2" id="KW-0472">Membrane</keyword>
<evidence type="ECO:0008006" key="4">
    <source>
        <dbReference type="Google" id="ProtNLM"/>
    </source>
</evidence>
<keyword evidence="2" id="KW-1133">Transmembrane helix</keyword>